<feature type="coiled-coil region" evidence="1">
    <location>
        <begin position="152"/>
        <end position="180"/>
    </location>
</feature>
<dbReference type="AlphaFoldDB" id="A0A8J5KCL4"/>
<proteinExistence type="predicted"/>
<reference evidence="3" key="1">
    <citation type="journal article" date="2021" name="Sci. Adv.">
        <title>The American lobster genome reveals insights on longevity, neural, and immune adaptations.</title>
        <authorList>
            <person name="Polinski J.M."/>
            <person name="Zimin A.V."/>
            <person name="Clark K.F."/>
            <person name="Kohn A.B."/>
            <person name="Sadowski N."/>
            <person name="Timp W."/>
            <person name="Ptitsyn A."/>
            <person name="Khanna P."/>
            <person name="Romanova D.Y."/>
            <person name="Williams P."/>
            <person name="Greenwood S.J."/>
            <person name="Moroz L.L."/>
            <person name="Walt D.R."/>
            <person name="Bodnar A.G."/>
        </authorList>
    </citation>
    <scope>NUCLEOTIDE SEQUENCE</scope>
    <source>
        <strain evidence="3">GMGI-L3</strain>
    </source>
</reference>
<feature type="region of interest" description="Disordered" evidence="2">
    <location>
        <begin position="381"/>
        <end position="420"/>
    </location>
</feature>
<dbReference type="EMBL" id="JAHLQT010014894">
    <property type="protein sequence ID" value="KAG7170159.1"/>
    <property type="molecule type" value="Genomic_DNA"/>
</dbReference>
<gene>
    <name evidence="3" type="ORF">Hamer_G012404</name>
</gene>
<evidence type="ECO:0000313" key="3">
    <source>
        <dbReference type="EMBL" id="KAG7170159.1"/>
    </source>
</evidence>
<keyword evidence="1" id="KW-0175">Coiled coil</keyword>
<accession>A0A8J5KCL4</accession>
<feature type="region of interest" description="Disordered" evidence="2">
    <location>
        <begin position="981"/>
        <end position="1010"/>
    </location>
</feature>
<organism evidence="3 4">
    <name type="scientific">Homarus americanus</name>
    <name type="common">American lobster</name>
    <dbReference type="NCBI Taxonomy" id="6706"/>
    <lineage>
        <taxon>Eukaryota</taxon>
        <taxon>Metazoa</taxon>
        <taxon>Ecdysozoa</taxon>
        <taxon>Arthropoda</taxon>
        <taxon>Crustacea</taxon>
        <taxon>Multicrustacea</taxon>
        <taxon>Malacostraca</taxon>
        <taxon>Eumalacostraca</taxon>
        <taxon>Eucarida</taxon>
        <taxon>Decapoda</taxon>
        <taxon>Pleocyemata</taxon>
        <taxon>Astacidea</taxon>
        <taxon>Nephropoidea</taxon>
        <taxon>Nephropidae</taxon>
        <taxon>Homarus</taxon>
    </lineage>
</organism>
<evidence type="ECO:0000256" key="1">
    <source>
        <dbReference type="SAM" id="Coils"/>
    </source>
</evidence>
<feature type="non-terminal residue" evidence="3">
    <location>
        <position position="1"/>
    </location>
</feature>
<evidence type="ECO:0000256" key="2">
    <source>
        <dbReference type="SAM" id="MobiDB-lite"/>
    </source>
</evidence>
<evidence type="ECO:0000313" key="4">
    <source>
        <dbReference type="Proteomes" id="UP000747542"/>
    </source>
</evidence>
<feature type="compositionally biased region" description="Polar residues" evidence="2">
    <location>
        <begin position="401"/>
        <end position="420"/>
    </location>
</feature>
<name>A0A8J5KCL4_HOMAM</name>
<dbReference type="PANTHER" id="PTHR46409">
    <property type="entry name" value="HTH PSQ-TYPE DOMAIN-CONTAINING PROTEIN"/>
    <property type="match status" value="1"/>
</dbReference>
<sequence>MTGRNYTDKELINDMIVPLLHQWTKANALFKPPVINQCRTIELKLTKLWHKAVETSLGKGNLARKNEFLHTLDTLFDILTCKCSIQLCSESNCSHSGKRENNSHIDCGCPREKKIPVLELEFIKAQRTKAEGQGSMQMGSIDYSETKKQIANAKKREQIREREQKKKMKSEEAIQREEELCQDVYHFFDIPPINVNATKLSELVDLSLEVLEPPLITSLTSQELRNLKETPMQVPKWPSHTQSVERCVKMVTEAAGHWGSERPATAILPQLTAWRGASFLVGAFPGSLAAGRRGSSVAHHKVDVFMYLRDWLISAYVQGRRRIKHLSNTGHGGEHGFQNRPPEVLPVTITTTTGMAGMEWETSMASLRLSLDNARRILQLPQLRGRDGTSGSSGSPLPDQTGGTSLPRVTSNSRARQTSGGQLTSTCELYVAWRFLEDNQTTRDEAICFEIYSTAAVFCHNRQGTSRSGQLLSLSEQIFNEALHQSIHLSARHVPGIKNGWADTLPLQGDVSRVDTTPECVLVTDRAVGSAGCRPLCLPDIHSAPGLLESVDANTTWEPRLLHGELDLVDLLYLFLPPCSMVLLRDPFTIRPSKDCLLQNALFLVVLATGFKSSLLKALTRLDHWTSFAQGDFAVSPITPPTSIISSFILGRATRCQSEDWQKMLQEVIEEADPGKAPRPQDICGVATSLTFLRTHALSLVREEEHTSQTIPVRTYQPEYTGQKIPGRTYQSEHTSQNIPVKTYQPEHTSQNIPVKTYKPEHTSQSIPARIYQSQHTSRNIPVRTYQPEHQPEHTSQNIPARHAVKPARTYPAKTLPVQNMQSQIMQIQNTYQPENIPAKGIPVRTYQQNIPVQNIPATEHTSQENTSQNIPSELTSQNIQARTYQPERARQNIPARTYQSENTSQNIPVRTYKTEHTSQNIPVRTYQTEHASQNIPARTPAEHAVRTYQPEHTSQKIPAGIYQSEHTSQKIPARTYQLEHTSQNIPARTDQPEHTGQKIPARRYQPEHA</sequence>
<protein>
    <submittedName>
        <fullName evidence="3">Uncharacterized protein</fullName>
    </submittedName>
</protein>
<comment type="caution">
    <text evidence="3">The sequence shown here is derived from an EMBL/GenBank/DDBJ whole genome shotgun (WGS) entry which is preliminary data.</text>
</comment>
<feature type="region of interest" description="Disordered" evidence="2">
    <location>
        <begin position="857"/>
        <end position="878"/>
    </location>
</feature>
<dbReference type="Proteomes" id="UP000747542">
    <property type="component" value="Unassembled WGS sequence"/>
</dbReference>
<keyword evidence="4" id="KW-1185">Reference proteome</keyword>
<dbReference type="PANTHER" id="PTHR46409:SF1">
    <property type="entry name" value="HTH PSQ-TYPE DOMAIN-CONTAINING PROTEIN"/>
    <property type="match status" value="1"/>
</dbReference>